<dbReference type="GO" id="GO:0004656">
    <property type="term" value="F:procollagen-proline 4-dioxygenase activity"/>
    <property type="evidence" value="ECO:0007669"/>
    <property type="project" value="TreeGrafter"/>
</dbReference>
<dbReference type="GO" id="GO:0031418">
    <property type="term" value="F:L-ascorbic acid binding"/>
    <property type="evidence" value="ECO:0007669"/>
    <property type="project" value="UniProtKB-KW"/>
</dbReference>
<evidence type="ECO:0000256" key="5">
    <source>
        <dbReference type="ARBA" id="ARBA00023002"/>
    </source>
</evidence>
<keyword evidence="6" id="KW-0408">Iron</keyword>
<keyword evidence="5" id="KW-0560">Oxidoreductase</keyword>
<evidence type="ECO:0000256" key="2">
    <source>
        <dbReference type="ARBA" id="ARBA00022723"/>
    </source>
</evidence>
<protein>
    <recommendedName>
        <fullName evidence="7">Fe2OG dioxygenase domain-containing protein</fullName>
    </recommendedName>
</protein>
<evidence type="ECO:0000313" key="9">
    <source>
        <dbReference type="Proteomes" id="UP001174909"/>
    </source>
</evidence>
<gene>
    <name evidence="8" type="ORF">GBAR_LOCUS31414</name>
</gene>
<accession>A0AA35U1U8</accession>
<dbReference type="PANTHER" id="PTHR10869">
    <property type="entry name" value="PROLYL 4-HYDROXYLASE ALPHA SUBUNIT"/>
    <property type="match status" value="1"/>
</dbReference>
<evidence type="ECO:0000256" key="6">
    <source>
        <dbReference type="ARBA" id="ARBA00023004"/>
    </source>
</evidence>
<reference evidence="8" key="1">
    <citation type="submission" date="2023-03" db="EMBL/GenBank/DDBJ databases">
        <authorList>
            <person name="Steffen K."/>
            <person name="Cardenas P."/>
        </authorList>
    </citation>
    <scope>NUCLEOTIDE SEQUENCE</scope>
</reference>
<keyword evidence="4" id="KW-0223">Dioxygenase</keyword>
<dbReference type="PROSITE" id="PS51471">
    <property type="entry name" value="FE2OG_OXY"/>
    <property type="match status" value="1"/>
</dbReference>
<organism evidence="8 9">
    <name type="scientific">Geodia barretti</name>
    <name type="common">Barrett's horny sponge</name>
    <dbReference type="NCBI Taxonomy" id="519541"/>
    <lineage>
        <taxon>Eukaryota</taxon>
        <taxon>Metazoa</taxon>
        <taxon>Porifera</taxon>
        <taxon>Demospongiae</taxon>
        <taxon>Heteroscleromorpha</taxon>
        <taxon>Tetractinellida</taxon>
        <taxon>Astrophorina</taxon>
        <taxon>Geodiidae</taxon>
        <taxon>Geodia</taxon>
    </lineage>
</organism>
<proteinExistence type="predicted"/>
<keyword evidence="2" id="KW-0479">Metal-binding</keyword>
<keyword evidence="9" id="KW-1185">Reference proteome</keyword>
<evidence type="ECO:0000313" key="8">
    <source>
        <dbReference type="EMBL" id="CAI8057646.1"/>
    </source>
</evidence>
<dbReference type="Proteomes" id="UP001174909">
    <property type="component" value="Unassembled WGS sequence"/>
</dbReference>
<name>A0AA35U1U8_GEOBA</name>
<dbReference type="InterPro" id="IPR044862">
    <property type="entry name" value="Pro_4_hyd_alph_FE2OG_OXY"/>
</dbReference>
<dbReference type="InterPro" id="IPR005123">
    <property type="entry name" value="Oxoglu/Fe-dep_dioxygenase_dom"/>
</dbReference>
<evidence type="ECO:0000259" key="7">
    <source>
        <dbReference type="PROSITE" id="PS51471"/>
    </source>
</evidence>
<evidence type="ECO:0000256" key="4">
    <source>
        <dbReference type="ARBA" id="ARBA00022964"/>
    </source>
</evidence>
<dbReference type="GO" id="GO:0005506">
    <property type="term" value="F:iron ion binding"/>
    <property type="evidence" value="ECO:0007669"/>
    <property type="project" value="InterPro"/>
</dbReference>
<dbReference type="EMBL" id="CASHTH010004464">
    <property type="protein sequence ID" value="CAI8057646.1"/>
    <property type="molecule type" value="Genomic_DNA"/>
</dbReference>
<comment type="cofactor">
    <cofactor evidence="1">
        <name>L-ascorbate</name>
        <dbReference type="ChEBI" id="CHEBI:38290"/>
    </cofactor>
</comment>
<dbReference type="Pfam" id="PF13640">
    <property type="entry name" value="2OG-FeII_Oxy_3"/>
    <property type="match status" value="1"/>
</dbReference>
<keyword evidence="3" id="KW-0847">Vitamin C</keyword>
<dbReference type="SMART" id="SM00702">
    <property type="entry name" value="P4Hc"/>
    <property type="match status" value="1"/>
</dbReference>
<feature type="domain" description="Fe2OG dioxygenase" evidence="7">
    <location>
        <begin position="118"/>
        <end position="223"/>
    </location>
</feature>
<evidence type="ECO:0000256" key="3">
    <source>
        <dbReference type="ARBA" id="ARBA00022896"/>
    </source>
</evidence>
<dbReference type="PANTHER" id="PTHR10869:SF236">
    <property type="entry name" value="PROLYL 4-HYDROXYLASE ALPHA SUBUNIT DOMAIN-CONTAINING PROTEIN"/>
    <property type="match status" value="1"/>
</dbReference>
<dbReference type="InterPro" id="IPR045054">
    <property type="entry name" value="P4HA-like"/>
</dbReference>
<sequence length="227" mass="26063">MSVLNQDTNTQKSTPPVFPELRDKLVASHRPPRSEDFLGGLGVILHDSLTPDECRAVVDATEKVGYEGAKNYCFMYNNRWNDRFMADDAQLAEFLWERVKEFTPKRVEAFERTWEVDGLNSRFRFCKYLGGEGHYFGPHTDGMYTADLDHRSLFTCMFYLNGGPDFKGGLTNFIDHKTRKVNHSIVPAPGLCVIFRQVDLRTYHEGTQVTSGLKYIMRTDVMYHAVS</sequence>
<comment type="caution">
    <text evidence="8">The sequence shown here is derived from an EMBL/GenBank/DDBJ whole genome shotgun (WGS) entry which is preliminary data.</text>
</comment>
<dbReference type="Gene3D" id="2.60.120.620">
    <property type="entry name" value="q2cbj1_9rhob like domain"/>
    <property type="match status" value="1"/>
</dbReference>
<dbReference type="AlphaFoldDB" id="A0AA35U1U8"/>
<evidence type="ECO:0000256" key="1">
    <source>
        <dbReference type="ARBA" id="ARBA00001961"/>
    </source>
</evidence>
<dbReference type="InterPro" id="IPR006620">
    <property type="entry name" value="Pro_4_hyd_alph"/>
</dbReference>
<dbReference type="GO" id="GO:0005783">
    <property type="term" value="C:endoplasmic reticulum"/>
    <property type="evidence" value="ECO:0007669"/>
    <property type="project" value="TreeGrafter"/>
</dbReference>